<organism evidence="1 2">
    <name type="scientific">Pedobacter boryungensis</name>
    <dbReference type="NCBI Taxonomy" id="869962"/>
    <lineage>
        <taxon>Bacteria</taxon>
        <taxon>Pseudomonadati</taxon>
        <taxon>Bacteroidota</taxon>
        <taxon>Sphingobacteriia</taxon>
        <taxon>Sphingobacteriales</taxon>
        <taxon>Sphingobacteriaceae</taxon>
        <taxon>Pedobacter</taxon>
    </lineage>
</organism>
<comment type="caution">
    <text evidence="1">The sequence shown here is derived from an EMBL/GenBank/DDBJ whole genome shotgun (WGS) entry which is preliminary data.</text>
</comment>
<reference evidence="1 2" key="1">
    <citation type="submission" date="2020-05" db="EMBL/GenBank/DDBJ databases">
        <title>Description of Pedobacter foliorum sp. nov.</title>
        <authorList>
            <person name="Qi S."/>
            <person name="Carlier A."/>
            <person name="Cnockaert M."/>
            <person name="Vandamme P."/>
        </authorList>
    </citation>
    <scope>NUCLEOTIDE SEQUENCE [LARGE SCALE GENOMIC DNA]</scope>
    <source>
        <strain evidence="1 2">LMG 31300</strain>
    </source>
</reference>
<protein>
    <submittedName>
        <fullName evidence="1">Uncharacterized protein</fullName>
    </submittedName>
</protein>
<proteinExistence type="predicted"/>
<sequence>MSIQKQNDMSDIEWAQQMVSAFKKAERGKSGYTRSVWFPIQQMKNLMDTIANEPHADGVRVYFGRYTKAVIDNVNSNLPQGEPKIPGTYVDRNTVIFVSTKNENGRPMQDYMENALFSEPKNRGALCPPDTGCDCTSDIIDPNDPDNNCP</sequence>
<dbReference type="Proteomes" id="UP000762110">
    <property type="component" value="Unassembled WGS sequence"/>
</dbReference>
<dbReference type="RefSeq" id="WP_173271345.1">
    <property type="nucleotide sequence ID" value="NZ_JABMKV010000002.1"/>
</dbReference>
<gene>
    <name evidence="1" type="ORF">HQN85_08875</name>
</gene>
<evidence type="ECO:0000313" key="1">
    <source>
        <dbReference type="EMBL" id="NQX31837.1"/>
    </source>
</evidence>
<dbReference type="EMBL" id="JABMKV010000002">
    <property type="protein sequence ID" value="NQX31837.1"/>
    <property type="molecule type" value="Genomic_DNA"/>
</dbReference>
<evidence type="ECO:0000313" key="2">
    <source>
        <dbReference type="Proteomes" id="UP000762110"/>
    </source>
</evidence>
<accession>A0ABX2DDE5</accession>
<keyword evidence="2" id="KW-1185">Reference proteome</keyword>
<name>A0ABX2DDE5_9SPHI</name>